<name>A0AAV8QA81_ENSVE</name>
<dbReference type="Proteomes" id="UP001222027">
    <property type="component" value="Unassembled WGS sequence"/>
</dbReference>
<sequence length="109" mass="12465">MYGAGCSFIHLSGCVDVKVTSQLSPLYPYLTHIQWLKDSVGDVETIFHSLKNLNQQVACGYEDEKYKLANLQLLIECKPKWQSVFFRILDIHTAGVLTTLLRSSWSDIW</sequence>
<accession>A0AAV8QA81</accession>
<evidence type="ECO:0000313" key="2">
    <source>
        <dbReference type="Proteomes" id="UP001222027"/>
    </source>
</evidence>
<dbReference type="EMBL" id="JAQQAF010000001">
    <property type="protein sequence ID" value="KAJ8510306.1"/>
    <property type="molecule type" value="Genomic_DNA"/>
</dbReference>
<evidence type="ECO:0000313" key="1">
    <source>
        <dbReference type="EMBL" id="KAJ8510306.1"/>
    </source>
</evidence>
<gene>
    <name evidence="1" type="ORF">OPV22_000740</name>
</gene>
<keyword evidence="2" id="KW-1185">Reference proteome</keyword>
<dbReference type="AlphaFoldDB" id="A0AAV8QA81"/>
<organism evidence="1 2">
    <name type="scientific">Ensete ventricosum</name>
    <name type="common">Abyssinian banana</name>
    <name type="synonym">Musa ensete</name>
    <dbReference type="NCBI Taxonomy" id="4639"/>
    <lineage>
        <taxon>Eukaryota</taxon>
        <taxon>Viridiplantae</taxon>
        <taxon>Streptophyta</taxon>
        <taxon>Embryophyta</taxon>
        <taxon>Tracheophyta</taxon>
        <taxon>Spermatophyta</taxon>
        <taxon>Magnoliopsida</taxon>
        <taxon>Liliopsida</taxon>
        <taxon>Zingiberales</taxon>
        <taxon>Musaceae</taxon>
        <taxon>Ensete</taxon>
    </lineage>
</organism>
<proteinExistence type="predicted"/>
<reference evidence="1 2" key="1">
    <citation type="submission" date="2022-12" db="EMBL/GenBank/DDBJ databases">
        <title>Chromosome-scale assembly of the Ensete ventricosum genome.</title>
        <authorList>
            <person name="Dussert Y."/>
            <person name="Stocks J."/>
            <person name="Wendawek A."/>
            <person name="Woldeyes F."/>
            <person name="Nichols R.A."/>
            <person name="Borrell J.S."/>
        </authorList>
    </citation>
    <scope>NUCLEOTIDE SEQUENCE [LARGE SCALE GENOMIC DNA]</scope>
    <source>
        <strain evidence="2">cv. Maze</strain>
        <tissue evidence="1">Seeds</tissue>
    </source>
</reference>
<protein>
    <submittedName>
        <fullName evidence="1">Uncharacterized protein</fullName>
    </submittedName>
</protein>
<comment type="caution">
    <text evidence="1">The sequence shown here is derived from an EMBL/GenBank/DDBJ whole genome shotgun (WGS) entry which is preliminary data.</text>
</comment>